<sequence>MNGALAAFPSSAGSIRWALTAAGFGRKLVGRGLQGGVCECWGGRDGAGSRGATAGEGRLLSASPCFTLSARGWSSRDASSGGLLYKRNIRNPASGHPREDGKLTL</sequence>
<accession>A0ABN9ZT32</accession>
<evidence type="ECO:0000313" key="2">
    <source>
        <dbReference type="Proteomes" id="UP001314169"/>
    </source>
</evidence>
<keyword evidence="2" id="KW-1185">Reference proteome</keyword>
<proteinExistence type="predicted"/>
<dbReference type="Proteomes" id="UP001314169">
    <property type="component" value="Chromosome 2"/>
</dbReference>
<organism evidence="1 2">
    <name type="scientific">Pipistrellus nathusii</name>
    <name type="common">Nathusius' pipistrelle</name>
    <dbReference type="NCBI Taxonomy" id="59473"/>
    <lineage>
        <taxon>Eukaryota</taxon>
        <taxon>Metazoa</taxon>
        <taxon>Chordata</taxon>
        <taxon>Craniata</taxon>
        <taxon>Vertebrata</taxon>
        <taxon>Euteleostomi</taxon>
        <taxon>Mammalia</taxon>
        <taxon>Eutheria</taxon>
        <taxon>Laurasiatheria</taxon>
        <taxon>Chiroptera</taxon>
        <taxon>Yangochiroptera</taxon>
        <taxon>Vespertilionidae</taxon>
        <taxon>Pipistrellus</taxon>
    </lineage>
</organism>
<evidence type="ECO:0000313" key="1">
    <source>
        <dbReference type="EMBL" id="CAK6441392.1"/>
    </source>
</evidence>
<dbReference type="EMBL" id="OY882859">
    <property type="protein sequence ID" value="CAK6441392.1"/>
    <property type="molecule type" value="Genomic_DNA"/>
</dbReference>
<reference evidence="1" key="1">
    <citation type="submission" date="2023-12" db="EMBL/GenBank/DDBJ databases">
        <authorList>
            <person name="Brown T."/>
        </authorList>
    </citation>
    <scope>NUCLEOTIDE SEQUENCE</scope>
</reference>
<protein>
    <submittedName>
        <fullName evidence="1">Uncharacterized protein</fullName>
    </submittedName>
</protein>
<name>A0ABN9ZT32_PIPNA</name>
<gene>
    <name evidence="1" type="ORF">MPIPNATIZW_LOCUS9698</name>
</gene>